<evidence type="ECO:0000256" key="1">
    <source>
        <dbReference type="ARBA" id="ARBA00004123"/>
    </source>
</evidence>
<evidence type="ECO:0000259" key="8">
    <source>
        <dbReference type="PROSITE" id="PS50102"/>
    </source>
</evidence>
<evidence type="ECO:0000313" key="9">
    <source>
        <dbReference type="EMBL" id="KAK2033830.1"/>
    </source>
</evidence>
<dbReference type="InterPro" id="IPR034201">
    <property type="entry name" value="RNPS1_RRM"/>
</dbReference>
<evidence type="ECO:0000256" key="5">
    <source>
        <dbReference type="ARBA" id="ARBA00023242"/>
    </source>
</evidence>
<keyword evidence="5" id="KW-0539">Nucleus</keyword>
<keyword evidence="10" id="KW-1185">Reference proteome</keyword>
<accession>A0AAD9HRA0</accession>
<feature type="domain" description="RRM" evidence="8">
    <location>
        <begin position="37"/>
        <end position="126"/>
    </location>
</feature>
<dbReference type="PANTHER" id="PTHR15481">
    <property type="entry name" value="RIBONUCLEIC ACID BINDING PROTEIN S1"/>
    <property type="match status" value="1"/>
</dbReference>
<proteinExistence type="predicted"/>
<dbReference type="GO" id="GO:0000398">
    <property type="term" value="P:mRNA splicing, via spliceosome"/>
    <property type="evidence" value="ECO:0007669"/>
    <property type="project" value="TreeGrafter"/>
</dbReference>
<dbReference type="SMART" id="SM00360">
    <property type="entry name" value="RRM"/>
    <property type="match status" value="1"/>
</dbReference>
<evidence type="ECO:0000256" key="6">
    <source>
        <dbReference type="PROSITE-ProRule" id="PRU00176"/>
    </source>
</evidence>
<dbReference type="GO" id="GO:0005654">
    <property type="term" value="C:nucleoplasm"/>
    <property type="evidence" value="ECO:0007669"/>
    <property type="project" value="TreeGrafter"/>
</dbReference>
<evidence type="ECO:0000256" key="2">
    <source>
        <dbReference type="ARBA" id="ARBA00022664"/>
    </source>
</evidence>
<name>A0AAD9HRA0_9PEZI</name>
<dbReference type="PANTHER" id="PTHR15481:SF0">
    <property type="entry name" value="LD23870P-RELATED"/>
    <property type="match status" value="1"/>
</dbReference>
<dbReference type="InterPro" id="IPR012677">
    <property type="entry name" value="Nucleotide-bd_a/b_plait_sf"/>
</dbReference>
<feature type="region of interest" description="Disordered" evidence="7">
    <location>
        <begin position="10"/>
        <end position="31"/>
    </location>
</feature>
<evidence type="ECO:0000256" key="7">
    <source>
        <dbReference type="SAM" id="MobiDB-lite"/>
    </source>
</evidence>
<protein>
    <recommendedName>
        <fullName evidence="8">RRM domain-containing protein</fullName>
    </recommendedName>
</protein>
<reference evidence="9" key="1">
    <citation type="submission" date="2021-06" db="EMBL/GenBank/DDBJ databases">
        <title>Comparative genomics, transcriptomics and evolutionary studies reveal genomic signatures of adaptation to plant cell wall in hemibiotrophic fungi.</title>
        <authorList>
            <consortium name="DOE Joint Genome Institute"/>
            <person name="Baroncelli R."/>
            <person name="Diaz J.F."/>
            <person name="Benocci T."/>
            <person name="Peng M."/>
            <person name="Battaglia E."/>
            <person name="Haridas S."/>
            <person name="Andreopoulos W."/>
            <person name="Labutti K."/>
            <person name="Pangilinan J."/>
            <person name="Floch G.L."/>
            <person name="Makela M.R."/>
            <person name="Henrissat B."/>
            <person name="Grigoriev I.V."/>
            <person name="Crouch J.A."/>
            <person name="De Vries R.P."/>
            <person name="Sukno S.A."/>
            <person name="Thon M.R."/>
        </authorList>
    </citation>
    <scope>NUCLEOTIDE SEQUENCE</scope>
    <source>
        <strain evidence="9">MAFF235873</strain>
    </source>
</reference>
<dbReference type="Pfam" id="PF00076">
    <property type="entry name" value="RRM_1"/>
    <property type="match status" value="1"/>
</dbReference>
<keyword evidence="4" id="KW-0508">mRNA splicing</keyword>
<evidence type="ECO:0000256" key="4">
    <source>
        <dbReference type="ARBA" id="ARBA00023187"/>
    </source>
</evidence>
<dbReference type="SUPFAM" id="SSF54928">
    <property type="entry name" value="RNA-binding domain, RBD"/>
    <property type="match status" value="1"/>
</dbReference>
<dbReference type="Gene3D" id="3.30.70.330">
    <property type="match status" value="1"/>
</dbReference>
<dbReference type="GO" id="GO:0005737">
    <property type="term" value="C:cytoplasm"/>
    <property type="evidence" value="ECO:0007669"/>
    <property type="project" value="TreeGrafter"/>
</dbReference>
<dbReference type="InterPro" id="IPR000504">
    <property type="entry name" value="RRM_dom"/>
</dbReference>
<evidence type="ECO:0000256" key="3">
    <source>
        <dbReference type="ARBA" id="ARBA00022884"/>
    </source>
</evidence>
<evidence type="ECO:0000313" key="10">
    <source>
        <dbReference type="Proteomes" id="UP001232148"/>
    </source>
</evidence>
<keyword evidence="2" id="KW-0507">mRNA processing</keyword>
<dbReference type="CDD" id="cd12365">
    <property type="entry name" value="RRM_RNPS1"/>
    <property type="match status" value="1"/>
</dbReference>
<gene>
    <name evidence="9" type="ORF">LX32DRAFT_649005</name>
</gene>
<organism evidence="9 10">
    <name type="scientific">Colletotrichum zoysiae</name>
    <dbReference type="NCBI Taxonomy" id="1216348"/>
    <lineage>
        <taxon>Eukaryota</taxon>
        <taxon>Fungi</taxon>
        <taxon>Dikarya</taxon>
        <taxon>Ascomycota</taxon>
        <taxon>Pezizomycotina</taxon>
        <taxon>Sordariomycetes</taxon>
        <taxon>Hypocreomycetidae</taxon>
        <taxon>Glomerellales</taxon>
        <taxon>Glomerellaceae</taxon>
        <taxon>Colletotrichum</taxon>
        <taxon>Colletotrichum graminicola species complex</taxon>
    </lineage>
</organism>
<comment type="caution">
    <text evidence="9">The sequence shown here is derived from an EMBL/GenBank/DDBJ whole genome shotgun (WGS) entry which is preliminary data.</text>
</comment>
<dbReference type="AlphaFoldDB" id="A0AAD9HRA0"/>
<dbReference type="PROSITE" id="PS50102">
    <property type="entry name" value="RRM"/>
    <property type="match status" value="1"/>
</dbReference>
<dbReference type="InterPro" id="IPR035979">
    <property type="entry name" value="RBD_domain_sf"/>
</dbReference>
<keyword evidence="3 6" id="KW-0694">RNA-binding</keyword>
<dbReference type="GO" id="GO:0003723">
    <property type="term" value="F:RNA binding"/>
    <property type="evidence" value="ECO:0007669"/>
    <property type="project" value="UniProtKB-UniRule"/>
</dbReference>
<sequence>MADTEARVAATAEGALPVLPSEAPRQESLPTDFNSKTSIVVERLTKNINEDHLEEIFGQYGRIKDLDLPINRTHGTNRGTAYILYETEADAEEAIAHMHEAQLDGAVINHLPWPVGAEVSIPEALLLEVVVVEAWADPTAVEEGLAFLARMDPDEVHRLRRLGLVHDQTPTDLVRYHVPRHDPLGLLRRPEVVVADTEAAPGPTPDLLRRLRDVEVGAEATTAIAGDGVRAATAMTATIAVGLGLLAEAATVVAAEAAVANNAKTYG</sequence>
<dbReference type="GO" id="GO:0061574">
    <property type="term" value="C:ASAP complex"/>
    <property type="evidence" value="ECO:0007669"/>
    <property type="project" value="TreeGrafter"/>
</dbReference>
<comment type="subcellular location">
    <subcellularLocation>
        <location evidence="1">Nucleus</location>
    </subcellularLocation>
</comment>
<dbReference type="Proteomes" id="UP001232148">
    <property type="component" value="Unassembled WGS sequence"/>
</dbReference>
<dbReference type="EMBL" id="MU842819">
    <property type="protein sequence ID" value="KAK2033830.1"/>
    <property type="molecule type" value="Genomic_DNA"/>
</dbReference>